<comment type="caution">
    <text evidence="1">The sequence shown here is derived from an EMBL/GenBank/DDBJ whole genome shotgun (WGS) entry which is preliminary data.</text>
</comment>
<organism evidence="1 2">
    <name type="scientific">Burkholderia stabilis</name>
    <dbReference type="NCBI Taxonomy" id="95485"/>
    <lineage>
        <taxon>Bacteria</taxon>
        <taxon>Pseudomonadati</taxon>
        <taxon>Pseudomonadota</taxon>
        <taxon>Betaproteobacteria</taxon>
        <taxon>Burkholderiales</taxon>
        <taxon>Burkholderiaceae</taxon>
        <taxon>Burkholderia</taxon>
        <taxon>Burkholderia cepacia complex</taxon>
    </lineage>
</organism>
<sequence>MAIYVREARRSHHPCVTRARSAMSSEFIMTTQTIRIRHPHGVRATGGAIRARRQCAAAATHQPCGRPAALPSVLVAAAPASPRRVSCRALPNGAC</sequence>
<dbReference type="EMBL" id="QWEX01000001">
    <property type="protein sequence ID" value="RXV73164.1"/>
    <property type="molecule type" value="Genomic_DNA"/>
</dbReference>
<name>A0A4V1PT30_9BURK</name>
<dbReference type="OrthoDB" id="9135721at2"/>
<gene>
    <name evidence="1" type="ORF">D1006_13020</name>
</gene>
<evidence type="ECO:0000313" key="1">
    <source>
        <dbReference type="EMBL" id="RXV73164.1"/>
    </source>
</evidence>
<evidence type="ECO:0000313" key="2">
    <source>
        <dbReference type="Proteomes" id="UP000289650"/>
    </source>
</evidence>
<dbReference type="Proteomes" id="UP000289650">
    <property type="component" value="Unassembled WGS sequence"/>
</dbReference>
<proteinExistence type="predicted"/>
<dbReference type="AlphaFoldDB" id="A0A4V1PT30"/>
<accession>A0A4V1PT30</accession>
<protein>
    <submittedName>
        <fullName evidence="1">Uncharacterized protein</fullName>
    </submittedName>
</protein>
<reference evidence="1 2" key="1">
    <citation type="submission" date="2018-08" db="EMBL/GenBank/DDBJ databases">
        <title>Mountain-cultivated ginseng endophyte, Burkholderia stabilis and its activity against ginseng root rot disease.</title>
        <authorList>
            <person name="Tapan Kumar M."/>
            <person name="Bae H."/>
            <person name="Shanmugam G."/>
            <person name="Jeon J."/>
        </authorList>
    </citation>
    <scope>NUCLEOTIDE SEQUENCE [LARGE SCALE GENOMIC DNA]</scope>
    <source>
        <strain evidence="1 2">EB159</strain>
    </source>
</reference>